<feature type="domain" description="Integrase catalytic" evidence="1">
    <location>
        <begin position="19"/>
        <end position="105"/>
    </location>
</feature>
<dbReference type="PANTHER" id="PTHR37984">
    <property type="entry name" value="PROTEIN CBG26694"/>
    <property type="match status" value="1"/>
</dbReference>
<reference evidence="2 3" key="1">
    <citation type="submission" date="2024-06" db="EMBL/GenBank/DDBJ databases">
        <authorList>
            <person name="Pan Q."/>
            <person name="Wen M."/>
            <person name="Jouanno E."/>
            <person name="Zahm M."/>
            <person name="Klopp C."/>
            <person name="Cabau C."/>
            <person name="Louis A."/>
            <person name="Berthelot C."/>
            <person name="Parey E."/>
            <person name="Roest Crollius H."/>
            <person name="Montfort J."/>
            <person name="Robinson-Rechavi M."/>
            <person name="Bouchez O."/>
            <person name="Lampietro C."/>
            <person name="Lopez Roques C."/>
            <person name="Donnadieu C."/>
            <person name="Postlethwait J."/>
            <person name="Bobe J."/>
            <person name="Verreycken H."/>
            <person name="Guiguen Y."/>
        </authorList>
    </citation>
    <scope>NUCLEOTIDE SEQUENCE [LARGE SCALE GENOMIC DNA]</scope>
    <source>
        <strain evidence="2">Up_M1</strain>
        <tissue evidence="2">Testis</tissue>
    </source>
</reference>
<name>A0ABD0X9M0_UMBPY</name>
<dbReference type="InterPro" id="IPR050951">
    <property type="entry name" value="Retrovirus_Pol_polyprotein"/>
</dbReference>
<dbReference type="InterPro" id="IPR001584">
    <property type="entry name" value="Integrase_cat-core"/>
</dbReference>
<dbReference type="SUPFAM" id="SSF53098">
    <property type="entry name" value="Ribonuclease H-like"/>
    <property type="match status" value="1"/>
</dbReference>
<dbReference type="Proteomes" id="UP001557470">
    <property type="component" value="Unassembled WGS sequence"/>
</dbReference>
<proteinExistence type="predicted"/>
<accession>A0ABD0X9M0</accession>
<gene>
    <name evidence="2" type="ORF">UPYG_G00059420</name>
</gene>
<evidence type="ECO:0000259" key="1">
    <source>
        <dbReference type="PROSITE" id="PS50994"/>
    </source>
</evidence>
<protein>
    <recommendedName>
        <fullName evidence="1">Integrase catalytic domain-containing protein</fullName>
    </recommendedName>
</protein>
<dbReference type="AlphaFoldDB" id="A0ABD0X9M0"/>
<organism evidence="2 3">
    <name type="scientific">Umbra pygmaea</name>
    <name type="common">Eastern mudminnow</name>
    <dbReference type="NCBI Taxonomy" id="75934"/>
    <lineage>
        <taxon>Eukaryota</taxon>
        <taxon>Metazoa</taxon>
        <taxon>Chordata</taxon>
        <taxon>Craniata</taxon>
        <taxon>Vertebrata</taxon>
        <taxon>Euteleostomi</taxon>
        <taxon>Actinopterygii</taxon>
        <taxon>Neopterygii</taxon>
        <taxon>Teleostei</taxon>
        <taxon>Protacanthopterygii</taxon>
        <taxon>Esociformes</taxon>
        <taxon>Umbridae</taxon>
        <taxon>Umbra</taxon>
    </lineage>
</organism>
<sequence length="105" mass="12253">MCRPVPRAPSAPVRHKPYAFQTAETLFHHVFRNYGLLEDIVSDRGPQFTSRVWRSFMERLGVVVSLTSGYHPQSNWQTERTNQEIGRFLRSYCHDSQGDWADMLP</sequence>
<dbReference type="EMBL" id="JAGEUA010000002">
    <property type="protein sequence ID" value="KAL1005460.1"/>
    <property type="molecule type" value="Genomic_DNA"/>
</dbReference>
<dbReference type="Gene3D" id="3.30.420.10">
    <property type="entry name" value="Ribonuclease H-like superfamily/Ribonuclease H"/>
    <property type="match status" value="1"/>
</dbReference>
<keyword evidence="3" id="KW-1185">Reference proteome</keyword>
<evidence type="ECO:0000313" key="2">
    <source>
        <dbReference type="EMBL" id="KAL1005460.1"/>
    </source>
</evidence>
<dbReference type="PANTHER" id="PTHR37984:SF15">
    <property type="entry name" value="INTEGRASE CATALYTIC DOMAIN-CONTAINING PROTEIN"/>
    <property type="match status" value="1"/>
</dbReference>
<comment type="caution">
    <text evidence="2">The sequence shown here is derived from an EMBL/GenBank/DDBJ whole genome shotgun (WGS) entry which is preliminary data.</text>
</comment>
<dbReference type="PROSITE" id="PS50994">
    <property type="entry name" value="INTEGRASE"/>
    <property type="match status" value="1"/>
</dbReference>
<dbReference type="InterPro" id="IPR012337">
    <property type="entry name" value="RNaseH-like_sf"/>
</dbReference>
<dbReference type="InterPro" id="IPR036397">
    <property type="entry name" value="RNaseH_sf"/>
</dbReference>
<evidence type="ECO:0000313" key="3">
    <source>
        <dbReference type="Proteomes" id="UP001557470"/>
    </source>
</evidence>